<proteinExistence type="predicted"/>
<keyword evidence="1" id="KW-0732">Signal</keyword>
<feature type="chain" id="PRO_5022720676" evidence="1">
    <location>
        <begin position="23"/>
        <end position="86"/>
    </location>
</feature>
<sequence>MEVNGWVFRRHTLLVLLVLCMSFEIRDKQTFRSVKVIFISWGLYNDFKTAAYFSLHYNPSIYIYIKCLNARKSSQIITKKILNMAA</sequence>
<evidence type="ECO:0000256" key="1">
    <source>
        <dbReference type="SAM" id="SignalP"/>
    </source>
</evidence>
<dbReference type="AlphaFoldDB" id="A0A5D3A0T6"/>
<feature type="signal peptide" evidence="1">
    <location>
        <begin position="1"/>
        <end position="22"/>
    </location>
</feature>
<dbReference type="EMBL" id="CM017638">
    <property type="protein sequence ID" value="TYJ44572.1"/>
    <property type="molecule type" value="Genomic_DNA"/>
</dbReference>
<reference evidence="2 3" key="1">
    <citation type="submission" date="2019-07" db="EMBL/GenBank/DDBJ databases">
        <title>WGS assembly of Gossypium mustelinum.</title>
        <authorList>
            <person name="Chen Z.J."/>
            <person name="Sreedasyam A."/>
            <person name="Ando A."/>
            <person name="Song Q."/>
            <person name="De L."/>
            <person name="Hulse-Kemp A."/>
            <person name="Ding M."/>
            <person name="Ye W."/>
            <person name="Kirkbride R."/>
            <person name="Jenkins J."/>
            <person name="Plott C."/>
            <person name="Lovell J."/>
            <person name="Lin Y.-M."/>
            <person name="Vaughn R."/>
            <person name="Liu B."/>
            <person name="Li W."/>
            <person name="Simpson S."/>
            <person name="Scheffler B."/>
            <person name="Saski C."/>
            <person name="Grover C."/>
            <person name="Hu G."/>
            <person name="Conover J."/>
            <person name="Carlson J."/>
            <person name="Shu S."/>
            <person name="Boston L."/>
            <person name="Williams M."/>
            <person name="Peterson D."/>
            <person name="Mcgee K."/>
            <person name="Jones D."/>
            <person name="Wendel J."/>
            <person name="Stelly D."/>
            <person name="Grimwood J."/>
            <person name="Schmutz J."/>
        </authorList>
    </citation>
    <scope>NUCLEOTIDE SEQUENCE [LARGE SCALE GENOMIC DNA]</scope>
    <source>
        <strain evidence="2">1408120.09</strain>
    </source>
</reference>
<evidence type="ECO:0000313" key="2">
    <source>
        <dbReference type="EMBL" id="TYJ44572.1"/>
    </source>
</evidence>
<gene>
    <name evidence="2" type="ORF">E1A91_A03G235000v1</name>
</gene>
<organism evidence="2 3">
    <name type="scientific">Gossypium mustelinum</name>
    <name type="common">Cotton</name>
    <name type="synonym">Gossypium caicoense</name>
    <dbReference type="NCBI Taxonomy" id="34275"/>
    <lineage>
        <taxon>Eukaryota</taxon>
        <taxon>Viridiplantae</taxon>
        <taxon>Streptophyta</taxon>
        <taxon>Embryophyta</taxon>
        <taxon>Tracheophyta</taxon>
        <taxon>Spermatophyta</taxon>
        <taxon>Magnoliopsida</taxon>
        <taxon>eudicotyledons</taxon>
        <taxon>Gunneridae</taxon>
        <taxon>Pentapetalae</taxon>
        <taxon>rosids</taxon>
        <taxon>malvids</taxon>
        <taxon>Malvales</taxon>
        <taxon>Malvaceae</taxon>
        <taxon>Malvoideae</taxon>
        <taxon>Gossypium</taxon>
    </lineage>
</organism>
<accession>A0A5D3A0T6</accession>
<name>A0A5D3A0T6_GOSMU</name>
<protein>
    <submittedName>
        <fullName evidence="2">Uncharacterized protein</fullName>
    </submittedName>
</protein>
<dbReference type="Proteomes" id="UP000323597">
    <property type="component" value="Chromosome A03"/>
</dbReference>
<keyword evidence="3" id="KW-1185">Reference proteome</keyword>
<evidence type="ECO:0000313" key="3">
    <source>
        <dbReference type="Proteomes" id="UP000323597"/>
    </source>
</evidence>